<feature type="region of interest" description="Disordered" evidence="2">
    <location>
        <begin position="713"/>
        <end position="784"/>
    </location>
</feature>
<accession>A0A6A4G3X3</accession>
<feature type="compositionally biased region" description="Low complexity" evidence="2">
    <location>
        <begin position="639"/>
        <end position="650"/>
    </location>
</feature>
<feature type="region of interest" description="Disordered" evidence="2">
    <location>
        <begin position="1"/>
        <end position="199"/>
    </location>
</feature>
<dbReference type="AlphaFoldDB" id="A0A6A4G3X3"/>
<dbReference type="PANTHER" id="PTHR19336">
    <property type="entry name" value="UNCHARACTERIZED DUF1167"/>
    <property type="match status" value="1"/>
</dbReference>
<dbReference type="InterPro" id="IPR051756">
    <property type="entry name" value="Centrosomal_MT-associated"/>
</dbReference>
<feature type="compositionally biased region" description="Acidic residues" evidence="2">
    <location>
        <begin position="126"/>
        <end position="139"/>
    </location>
</feature>
<comment type="caution">
    <text evidence="3">The sequence shown here is derived from an EMBL/GenBank/DDBJ whole genome shotgun (WGS) entry which is preliminary data.</text>
</comment>
<evidence type="ECO:0000313" key="4">
    <source>
        <dbReference type="Proteomes" id="UP000434957"/>
    </source>
</evidence>
<organism evidence="3 4">
    <name type="scientific">Phytophthora rubi</name>
    <dbReference type="NCBI Taxonomy" id="129364"/>
    <lineage>
        <taxon>Eukaryota</taxon>
        <taxon>Sar</taxon>
        <taxon>Stramenopiles</taxon>
        <taxon>Oomycota</taxon>
        <taxon>Peronosporomycetes</taxon>
        <taxon>Peronosporales</taxon>
        <taxon>Peronosporaceae</taxon>
        <taxon>Phytophthora</taxon>
    </lineage>
</organism>
<evidence type="ECO:0000256" key="2">
    <source>
        <dbReference type="SAM" id="MobiDB-lite"/>
    </source>
</evidence>
<feature type="compositionally biased region" description="Low complexity" evidence="2">
    <location>
        <begin position="601"/>
        <end position="621"/>
    </location>
</feature>
<feature type="compositionally biased region" description="Polar residues" evidence="2">
    <location>
        <begin position="916"/>
        <end position="929"/>
    </location>
</feature>
<feature type="region of interest" description="Disordered" evidence="2">
    <location>
        <begin position="826"/>
        <end position="845"/>
    </location>
</feature>
<feature type="compositionally biased region" description="Basic residues" evidence="2">
    <location>
        <begin position="764"/>
        <end position="774"/>
    </location>
</feature>
<evidence type="ECO:0000256" key="1">
    <source>
        <dbReference type="SAM" id="Coils"/>
    </source>
</evidence>
<feature type="coiled-coil region" evidence="1">
    <location>
        <begin position="369"/>
        <end position="509"/>
    </location>
</feature>
<feature type="compositionally biased region" description="Polar residues" evidence="2">
    <location>
        <begin position="828"/>
        <end position="845"/>
    </location>
</feature>
<feature type="coiled-coil region" evidence="1">
    <location>
        <begin position="795"/>
        <end position="822"/>
    </location>
</feature>
<protein>
    <recommendedName>
        <fullName evidence="5">Cep57 centrosome localisation domain-containing protein</fullName>
    </recommendedName>
</protein>
<feature type="compositionally biased region" description="Polar residues" evidence="2">
    <location>
        <begin position="68"/>
        <end position="91"/>
    </location>
</feature>
<evidence type="ECO:0000313" key="3">
    <source>
        <dbReference type="EMBL" id="KAE9359571.1"/>
    </source>
</evidence>
<dbReference type="PANTHER" id="PTHR19336:SF9">
    <property type="entry name" value="SPINDLE POLE BODY PROTEIN PPC89"/>
    <property type="match status" value="1"/>
</dbReference>
<feature type="compositionally biased region" description="Basic residues" evidence="2">
    <location>
        <begin position="651"/>
        <end position="660"/>
    </location>
</feature>
<feature type="region of interest" description="Disordered" evidence="2">
    <location>
        <begin position="269"/>
        <end position="304"/>
    </location>
</feature>
<feature type="region of interest" description="Disordered" evidence="2">
    <location>
        <begin position="910"/>
        <end position="929"/>
    </location>
</feature>
<feature type="compositionally biased region" description="Basic residues" evidence="2">
    <location>
        <begin position="54"/>
        <end position="67"/>
    </location>
</feature>
<reference evidence="3 4" key="1">
    <citation type="submission" date="2018-08" db="EMBL/GenBank/DDBJ databases">
        <title>Genomic investigation of the strawberry pathogen Phytophthora fragariae indicates pathogenicity is determined by transcriptional variation in three key races.</title>
        <authorList>
            <person name="Adams T.M."/>
            <person name="Armitage A.D."/>
            <person name="Sobczyk M.K."/>
            <person name="Bates H.J."/>
            <person name="Dunwell J.M."/>
            <person name="Nellist C.F."/>
            <person name="Harrison R.J."/>
        </authorList>
    </citation>
    <scope>NUCLEOTIDE SEQUENCE [LARGE SCALE GENOMIC DNA]</scope>
    <source>
        <strain evidence="3 4">SCRP333</strain>
    </source>
</reference>
<feature type="compositionally biased region" description="Polar residues" evidence="2">
    <location>
        <begin position="167"/>
        <end position="194"/>
    </location>
</feature>
<feature type="compositionally biased region" description="Polar residues" evidence="2">
    <location>
        <begin position="108"/>
        <end position="118"/>
    </location>
</feature>
<keyword evidence="1" id="KW-0175">Coiled coil</keyword>
<dbReference type="Proteomes" id="UP000434957">
    <property type="component" value="Unassembled WGS sequence"/>
</dbReference>
<keyword evidence="4" id="KW-1185">Reference proteome</keyword>
<gene>
    <name evidence="3" type="ORF">PR003_g679</name>
</gene>
<feature type="compositionally biased region" description="Polar residues" evidence="2">
    <location>
        <begin position="582"/>
        <end position="593"/>
    </location>
</feature>
<feature type="region of interest" description="Disordered" evidence="2">
    <location>
        <begin position="582"/>
        <end position="660"/>
    </location>
</feature>
<dbReference type="EMBL" id="QXFT01000015">
    <property type="protein sequence ID" value="KAE9359571.1"/>
    <property type="molecule type" value="Genomic_DNA"/>
</dbReference>
<proteinExistence type="predicted"/>
<name>A0A6A4G3X3_9STRA</name>
<dbReference type="GO" id="GO:0008017">
    <property type="term" value="F:microtubule binding"/>
    <property type="evidence" value="ECO:0007669"/>
    <property type="project" value="TreeGrafter"/>
</dbReference>
<feature type="compositionally biased region" description="Polar residues" evidence="2">
    <location>
        <begin position="622"/>
        <end position="631"/>
    </location>
</feature>
<sequence>MDSTAVYDSGEAGESESWSSSEGEEQVIEISSHSRILISPRKTRSSAWGEKSQRSSRRRVSPGKKRSSQALQNMNMVGSPHSQSSRRSMQATRLAKSYWSGSPRKASSDNQPATSNNRGKQHSESDESVDSDQESDDLSSDSCGSLEDMETPVHRRVPRMKHLAGVNKTTKNSYKYTAGTSLNDSMQSLDSPTTPGKEMEELKATLKKLARHDDSDENPIMQKTPNISSATALHEYLTAATALGGVNALSGAEQTRPTEYPRLMKTRHASFHPPRKSPFMSTGSAKPRSKSMRETTNDRGSTAEKLNGMLENPVESGNDRLSFNKKLFSTPPPPFGGPGKYAAGLAFPVPANSNSKTGSGGIGGGAQGSRAVLSALKALQDKISRLEIERETLKQELAEAKLSARKREAELASSEKKFAYELGQTKESARAAYDALRCDREELKLQLVKSEERRKATRVELQHFQELTKTFSAKADDLLAQLQISESHRTRLKAEMKESESEYKRVTNELQSELTHVRQEQQAAVERNELLEAQFQRESTNHAESRERLKDTEQTVASISQLNEKLVAKVMEATETANQAIKKNKKLQQQIRPSTLLRPTAASRASAAAASEAASRRAGSSTMSQSNTSARTLKKKKTSTGTASAAQSVAKKPKKPKKAKGINNMTLLREANLGKEIPFLLGNSVQPSFSLIGNVQDALRRCDTTYVMPTLLGEASTTPGSASSHRNPMSQEEEENVEQPPCSAASPSAGEATIAVTPKASVGGHRRSTKHKPPAIKVPTASPKSYVSPMQSQIMVDLAAAVEAAEKEFKSLNKRYKDLVAHMEANNRRGTSGSESAKGSNNSSAQLSQALGPLLDDLEAKAKQLNLLKQVYQQASNSTINPPRHVVLSPEAIRRKTASLRLLNEFRQLESDSKNKGSGRSSTPVGFFH</sequence>
<feature type="compositionally biased region" description="Polar residues" evidence="2">
    <location>
        <begin position="715"/>
        <end position="730"/>
    </location>
</feature>
<evidence type="ECO:0008006" key="5">
    <source>
        <dbReference type="Google" id="ProtNLM"/>
    </source>
</evidence>
<feature type="compositionally biased region" description="Low complexity" evidence="2">
    <location>
        <begin position="9"/>
        <end position="21"/>
    </location>
</feature>